<evidence type="ECO:0000313" key="3">
    <source>
        <dbReference type="EMBL" id="NYJ09751.1"/>
    </source>
</evidence>
<dbReference type="Proteomes" id="UP000535276">
    <property type="component" value="Unassembled WGS sequence"/>
</dbReference>
<dbReference type="Gene3D" id="3.30.70.1990">
    <property type="match status" value="1"/>
</dbReference>
<dbReference type="PANTHER" id="PTHR42923">
    <property type="entry name" value="PROTOPORPHYRINOGEN OXIDASE"/>
    <property type="match status" value="1"/>
</dbReference>
<gene>
    <name evidence="3" type="ORF">GGI64_000770</name>
</gene>
<name>A0A7Z0DV15_RHILE</name>
<proteinExistence type="predicted"/>
<feature type="signal peptide" evidence="1">
    <location>
        <begin position="1"/>
        <end position="29"/>
    </location>
</feature>
<feature type="domain" description="Amine oxidase" evidence="2">
    <location>
        <begin position="21"/>
        <end position="282"/>
    </location>
</feature>
<dbReference type="Gene3D" id="3.50.50.60">
    <property type="entry name" value="FAD/NAD(P)-binding domain"/>
    <property type="match status" value="1"/>
</dbReference>
<dbReference type="InterPro" id="IPR002937">
    <property type="entry name" value="Amino_oxidase"/>
</dbReference>
<dbReference type="Pfam" id="PF01593">
    <property type="entry name" value="Amino_oxidase"/>
    <property type="match status" value="1"/>
</dbReference>
<dbReference type="Gene3D" id="1.10.405.20">
    <property type="match status" value="1"/>
</dbReference>
<accession>A0A7Z0DV15</accession>
<protein>
    <recommendedName>
        <fullName evidence="2">Amine oxidase domain-containing protein</fullName>
    </recommendedName>
</protein>
<sequence length="443" mass="49503">MNAHVRPASRRLKIAVIGSGISGASAAWALDPVHDVTLYESQARAGGHTATVDVDYDGVRIAVDTGFIVYNEPNYPNLTALFAELGIATHASDMSFSLSLDRGRLEWSGGGLSSIFAQKRNLLRPSFLWMIREILRFNRTCLEDRAAGHLTSRSIGDYLDWRGFSPGFTNNYLVPMAAAIWSTPSARMLQFPAEYFVNFFDNHRLIYHRQHQWRTVTGGSRTYLDRLLQPLGGRVKLCCGIRGVIRSESVVTLIDEAGTQLPFDKVILACHSDQTARLLMDATDRERLLLAAIPYQPNRVVLHRDQRLMPQRRKVWASWNYLRSSREDGKAGVAVTYWMNRLQGIDDGFPLFVTLNPDREPDPRMVFAEFTYEHPQFSADAMAAQRALAAIQGENHCYFAGAWTGYGFHEDGLVSGLAAAEALGGIIPWRTARSRQPQPDAAA</sequence>
<evidence type="ECO:0000313" key="4">
    <source>
        <dbReference type="Proteomes" id="UP000535276"/>
    </source>
</evidence>
<dbReference type="AlphaFoldDB" id="A0A7Z0DV15"/>
<dbReference type="RefSeq" id="WP_179610697.1">
    <property type="nucleotide sequence ID" value="NZ_JACBZV010000001.1"/>
</dbReference>
<dbReference type="EMBL" id="JACBZV010000001">
    <property type="protein sequence ID" value="NYJ09751.1"/>
    <property type="molecule type" value="Genomic_DNA"/>
</dbReference>
<evidence type="ECO:0000256" key="1">
    <source>
        <dbReference type="SAM" id="SignalP"/>
    </source>
</evidence>
<dbReference type="PANTHER" id="PTHR42923:SF17">
    <property type="entry name" value="AMINE OXIDASE DOMAIN-CONTAINING PROTEIN"/>
    <property type="match status" value="1"/>
</dbReference>
<organism evidence="3 4">
    <name type="scientific">Rhizobium leguminosarum</name>
    <dbReference type="NCBI Taxonomy" id="384"/>
    <lineage>
        <taxon>Bacteria</taxon>
        <taxon>Pseudomonadati</taxon>
        <taxon>Pseudomonadota</taxon>
        <taxon>Alphaproteobacteria</taxon>
        <taxon>Hyphomicrobiales</taxon>
        <taxon>Rhizobiaceae</taxon>
        <taxon>Rhizobium/Agrobacterium group</taxon>
        <taxon>Rhizobium</taxon>
    </lineage>
</organism>
<comment type="caution">
    <text evidence="3">The sequence shown here is derived from an EMBL/GenBank/DDBJ whole genome shotgun (WGS) entry which is preliminary data.</text>
</comment>
<reference evidence="3 4" key="1">
    <citation type="submission" date="2020-07" db="EMBL/GenBank/DDBJ databases">
        <title>Genomic Encyclopedia of Type Strains, Phase IV (KMG-V): Genome sequencing to study the core and pangenomes of soil and plant-associated prokaryotes.</title>
        <authorList>
            <person name="Whitman W."/>
        </authorList>
    </citation>
    <scope>NUCLEOTIDE SEQUENCE [LARGE SCALE GENOMIC DNA]</scope>
    <source>
        <strain evidence="3 4">SEMIA 4052</strain>
    </source>
</reference>
<evidence type="ECO:0000259" key="2">
    <source>
        <dbReference type="Pfam" id="PF01593"/>
    </source>
</evidence>
<keyword evidence="1" id="KW-0732">Signal</keyword>
<dbReference type="SUPFAM" id="SSF51905">
    <property type="entry name" value="FAD/NAD(P)-binding domain"/>
    <property type="match status" value="1"/>
</dbReference>
<dbReference type="InterPro" id="IPR036188">
    <property type="entry name" value="FAD/NAD-bd_sf"/>
</dbReference>
<dbReference type="GO" id="GO:0016491">
    <property type="term" value="F:oxidoreductase activity"/>
    <property type="evidence" value="ECO:0007669"/>
    <property type="project" value="InterPro"/>
</dbReference>
<dbReference type="InterPro" id="IPR050464">
    <property type="entry name" value="Zeta_carotene_desat/Oxidored"/>
</dbReference>
<feature type="chain" id="PRO_5030688171" description="Amine oxidase domain-containing protein" evidence="1">
    <location>
        <begin position="30"/>
        <end position="443"/>
    </location>
</feature>